<name>A0AAV4KCV8_9ACTN</name>
<organism evidence="2 5">
    <name type="scientific">Streptomyces cinereoruber</name>
    <dbReference type="NCBI Taxonomy" id="67260"/>
    <lineage>
        <taxon>Bacteria</taxon>
        <taxon>Bacillati</taxon>
        <taxon>Actinomycetota</taxon>
        <taxon>Actinomycetes</taxon>
        <taxon>Kitasatosporales</taxon>
        <taxon>Streptomycetaceae</taxon>
        <taxon>Streptomyces</taxon>
    </lineage>
</organism>
<dbReference type="AlphaFoldDB" id="A0AAV4KCV8"/>
<protein>
    <submittedName>
        <fullName evidence="2">Uncharacterized protein</fullName>
    </submittedName>
</protein>
<evidence type="ECO:0000313" key="5">
    <source>
        <dbReference type="Proteomes" id="UP000642014"/>
    </source>
</evidence>
<reference evidence="3 4" key="2">
    <citation type="submission" date="2017-09" db="EMBL/GenBank/DDBJ databases">
        <authorList>
            <person name="Lee N."/>
            <person name="Cho B.-K."/>
        </authorList>
    </citation>
    <scope>NUCLEOTIDE SEQUENCE [LARGE SCALE GENOMIC DNA]</scope>
    <source>
        <strain evidence="3 4">ATCC 19740</strain>
    </source>
</reference>
<evidence type="ECO:0000313" key="4">
    <source>
        <dbReference type="Proteomes" id="UP000326029"/>
    </source>
</evidence>
<reference evidence="2 5" key="1">
    <citation type="journal article" date="2014" name="Int. J. Syst. Evol. Microbiol.">
        <title>Complete genome sequence of Corynebacterium casei LMG S-19264T (=DSM 44701T), isolated from a smear-ripened cheese.</title>
        <authorList>
            <consortium name="US DOE Joint Genome Institute (JGI-PGF)"/>
            <person name="Walter F."/>
            <person name="Albersmeier A."/>
            <person name="Kalinowski J."/>
            <person name="Ruckert C."/>
        </authorList>
    </citation>
    <scope>NUCLEOTIDE SEQUENCE [LARGE SCALE GENOMIC DNA]</scope>
    <source>
        <strain evidence="2 5">JCM 4205</strain>
    </source>
</reference>
<accession>A0AAV4KCV8</accession>
<gene>
    <name evidence="3" type="ORF">CP977_24300</name>
    <name evidence="2" type="ORF">GCM10010497_00470</name>
</gene>
<sequence>MFEYEIDRMNHAQLVREAAARRLSREAAASADREARRSGRRDGLRDAEGPVDDGGPGRFARAA</sequence>
<evidence type="ECO:0000313" key="2">
    <source>
        <dbReference type="EMBL" id="GGR03318.1"/>
    </source>
</evidence>
<dbReference type="Proteomes" id="UP000642014">
    <property type="component" value="Unassembled WGS sequence"/>
</dbReference>
<evidence type="ECO:0000313" key="3">
    <source>
        <dbReference type="EMBL" id="QEV34895.1"/>
    </source>
</evidence>
<dbReference type="Proteomes" id="UP000326029">
    <property type="component" value="Chromosome"/>
</dbReference>
<keyword evidence="4" id="KW-1185">Reference proteome</keyword>
<feature type="region of interest" description="Disordered" evidence="1">
    <location>
        <begin position="23"/>
        <end position="63"/>
    </location>
</feature>
<proteinExistence type="predicted"/>
<dbReference type="EMBL" id="BMSJ01000001">
    <property type="protein sequence ID" value="GGR03318.1"/>
    <property type="molecule type" value="Genomic_DNA"/>
</dbReference>
<dbReference type="RefSeq" id="WP_062752090.1">
    <property type="nucleotide sequence ID" value="NZ_BMSJ01000001.1"/>
</dbReference>
<evidence type="ECO:0000256" key="1">
    <source>
        <dbReference type="SAM" id="MobiDB-lite"/>
    </source>
</evidence>
<feature type="compositionally biased region" description="Basic and acidic residues" evidence="1">
    <location>
        <begin position="23"/>
        <end position="48"/>
    </location>
</feature>
<dbReference type="GeneID" id="95456887"/>
<reference evidence="2" key="3">
    <citation type="submission" date="2023-08" db="EMBL/GenBank/DDBJ databases">
        <authorList>
            <person name="Sun Q."/>
            <person name="Ohkuma M."/>
        </authorList>
    </citation>
    <scope>NUCLEOTIDE SEQUENCE</scope>
    <source>
        <strain evidence="2">JCM 4205</strain>
    </source>
</reference>
<dbReference type="EMBL" id="CP023693">
    <property type="protein sequence ID" value="QEV34895.1"/>
    <property type="molecule type" value="Genomic_DNA"/>
</dbReference>